<name>A0AAW4NYL0_9GAMM</name>
<evidence type="ECO:0000313" key="3">
    <source>
        <dbReference type="Proteomes" id="UP000696310"/>
    </source>
</evidence>
<protein>
    <submittedName>
        <fullName evidence="2">Helix-turn-helix transcriptional regulator</fullName>
    </submittedName>
</protein>
<organism evidence="2 3">
    <name type="scientific">Pectobacterium polaris</name>
    <dbReference type="NCBI Taxonomy" id="2042057"/>
    <lineage>
        <taxon>Bacteria</taxon>
        <taxon>Pseudomonadati</taxon>
        <taxon>Pseudomonadota</taxon>
        <taxon>Gammaproteobacteria</taxon>
        <taxon>Enterobacterales</taxon>
        <taxon>Pectobacteriaceae</taxon>
        <taxon>Pectobacterium</taxon>
    </lineage>
</organism>
<reference evidence="2" key="1">
    <citation type="journal article" date="2021" name="bioRxiv">
        <title>Identification of Pectobacterium species isolated from the soft rot of tetecho (Neobuxbaumia tetetzo), a columnar cactus, and associated metagenomics.</title>
        <authorList>
            <person name="Vargas-Peralta D."/>
            <person name="Narvaez-Barragan D.A."/>
            <person name="de Sandozequi A."/>
            <person name="Romero-Gutierrez M.F."/>
            <person name="Segovia L."/>
            <person name="Martinez-Anaya C."/>
            <person name="Alcaraz L.D."/>
            <person name="de la Torre Almaraz R."/>
        </authorList>
    </citation>
    <scope>NUCLEOTIDE SEQUENCE</scope>
    <source>
        <strain evidence="2">A3</strain>
    </source>
</reference>
<dbReference type="AlphaFoldDB" id="A0AAW4NYL0"/>
<evidence type="ECO:0000256" key="1">
    <source>
        <dbReference type="SAM" id="MobiDB-lite"/>
    </source>
</evidence>
<dbReference type="RefSeq" id="WP_219679055.1">
    <property type="nucleotide sequence ID" value="NZ_JAESHX010000038.1"/>
</dbReference>
<dbReference type="Proteomes" id="UP000696310">
    <property type="component" value="Unassembled WGS sequence"/>
</dbReference>
<evidence type="ECO:0000313" key="2">
    <source>
        <dbReference type="EMBL" id="MBW5892192.1"/>
    </source>
</evidence>
<feature type="compositionally biased region" description="Polar residues" evidence="1">
    <location>
        <begin position="1"/>
        <end position="11"/>
    </location>
</feature>
<sequence>MYLASLNSSPPSKVGYESPSPFSREYRRLFGVPAKKEITALREQTSPSGMRS</sequence>
<dbReference type="EMBL" id="JAESHX010000038">
    <property type="protein sequence ID" value="MBW5892192.1"/>
    <property type="molecule type" value="Genomic_DNA"/>
</dbReference>
<gene>
    <name evidence="2" type="ORF">IM880_08225</name>
</gene>
<comment type="caution">
    <text evidence="2">The sequence shown here is derived from an EMBL/GenBank/DDBJ whole genome shotgun (WGS) entry which is preliminary data.</text>
</comment>
<proteinExistence type="predicted"/>
<reference evidence="2" key="2">
    <citation type="submission" date="2021-01" db="EMBL/GenBank/DDBJ databases">
        <authorList>
            <person name="Vargas Peralta D."/>
        </authorList>
    </citation>
    <scope>NUCLEOTIDE SEQUENCE</scope>
    <source>
        <strain evidence="2">A3</strain>
    </source>
</reference>
<accession>A0AAW4NYL0</accession>
<feature type="region of interest" description="Disordered" evidence="1">
    <location>
        <begin position="1"/>
        <end position="20"/>
    </location>
</feature>